<organism evidence="13">
    <name type="scientific">Pneumocystis jirovecii</name>
    <name type="common">Human pneumocystis pneumonia agent</name>
    <dbReference type="NCBI Taxonomy" id="42068"/>
    <lineage>
        <taxon>Eukaryota</taxon>
        <taxon>Fungi</taxon>
        <taxon>Dikarya</taxon>
        <taxon>Ascomycota</taxon>
        <taxon>Taphrinomycotina</taxon>
        <taxon>Pneumocystomycetes</taxon>
        <taxon>Pneumocystaceae</taxon>
        <taxon>Pneumocystis</taxon>
    </lineage>
</organism>
<dbReference type="InterPro" id="IPR005857">
    <property type="entry name" value="Cysta_beta_synth"/>
</dbReference>
<evidence type="ECO:0000259" key="10">
    <source>
        <dbReference type="Pfam" id="PF00291"/>
    </source>
</evidence>
<comment type="catalytic activity">
    <reaction evidence="9">
        <text>L-homocysteine + L-serine = L,L-cystathionine + H2O</text>
        <dbReference type="Rhea" id="RHEA:10112"/>
        <dbReference type="ChEBI" id="CHEBI:15377"/>
        <dbReference type="ChEBI" id="CHEBI:33384"/>
        <dbReference type="ChEBI" id="CHEBI:58161"/>
        <dbReference type="ChEBI" id="CHEBI:58199"/>
        <dbReference type="EC" id="4.2.1.22"/>
    </reaction>
</comment>
<dbReference type="EMBL" id="CAKM01000150">
    <property type="protein sequence ID" value="CCJ29037.1"/>
    <property type="molecule type" value="Genomic_DNA"/>
</dbReference>
<dbReference type="PANTHER" id="PTHR10314">
    <property type="entry name" value="CYSTATHIONINE BETA-SYNTHASE"/>
    <property type="match status" value="1"/>
</dbReference>
<dbReference type="AlphaFoldDB" id="L0P9Z3"/>
<comment type="similarity">
    <text evidence="3">Belongs to the cysteine synthase/cystathionine beta-synthase family.</text>
</comment>
<evidence type="ECO:0000256" key="1">
    <source>
        <dbReference type="ARBA" id="ARBA00001933"/>
    </source>
</evidence>
<comment type="caution">
    <text evidence="12">The sequence shown here is derived from an EMBL/GenBank/DDBJ whole genome shotgun (WGS) entry which is preliminary data.</text>
</comment>
<evidence type="ECO:0000256" key="8">
    <source>
        <dbReference type="ARBA" id="ARBA00026192"/>
    </source>
</evidence>
<dbReference type="FunFam" id="3.40.50.1100:FF:000003">
    <property type="entry name" value="Cystathionine beta-synthase"/>
    <property type="match status" value="1"/>
</dbReference>
<dbReference type="UniPathway" id="UPA00136">
    <property type="reaction ID" value="UER00201"/>
</dbReference>
<dbReference type="FunFam" id="3.40.50.1100:FF:000118">
    <property type="entry name" value="Related to CYS4-cystathionine beta-synthase"/>
    <property type="match status" value="1"/>
</dbReference>
<sequence>MEQTVQEERVLNVSGDVSIAMGDRIQAMMLKAAADVVSSRWPEAIRLLWSVTNWLVAHIVCEGEAVDVSLAAWQCLNEAWLYFLCRTREEIQANAGEVPLITEAQLELLAREMIGWCDQLEKYGLVDYERGLWEERILETDVFFLKVSENVLQHIGKTPMIRLNRIPKQENLECTVLAKCEFFNAGGSAKDRIAKMMVEEAEREGLLKPNSTLIEPTSGNTGIGLALVSAVKGYRTIITLPEKMSAEKVYVMKALGVEIVRTPTEEPFDSPESHIGVANRLRDEIPGSVILDQYKNPNNPNAHELYTASEILEQTGGKIDMLVAGVGTGGTITGVARALKKYNKNIKIVGVDPVGSILALPESLNTGVDIYHVEGIGYDFVPDVLDRSLVDLWVKTSDKESFLMARRLIADEGLLCGGSSGSAVVAAMQVAKELKKGETCVVILPDSIRNYITKFLDDRWMLEHSFIDSPTKHLSLDIATVRSMNLKEITLIESSMLCSFVLKTMKNNLLDLLPVVNPISKELVGLVSSERVLSFIAQRLVTFSDPIAPLIQNLEKHLQSAVHIAQWLAEQSESSLNHSDHRFVVITLDTPIALLLKFFDYKAFAIIVDISSDTGVVKPIHVASRLGVLSFMSTFSLSNENMTKATGARFRQRKISIKAPLQIYRAADIPDLDEEISLQRSVPLVETGVDKDEEDVSLIMAFFEHHLRTAIASQMSLNSKQVYIPTPDASKIVDDYEKLYKKTFIEPSTFIRFSTTVEDCEGCPYSMNEEDSDWLLKFNGNKRLKENYCSEDVFELIMNQFELFANEKQTCFYLDVLKIADFSEFESMFANSHLASYKHFAKQIFPYWKHRRISNNGKQLMPSLRFEENEKDDNDPYVCFRRREIRQVRKTRRSDAQSSEKLRKLRSEMEQAYNLIELVVRREQLKKESLLLEQRIFNQRCHVKEIKRKLGIKDEDDDLVSHKVYIYIFGCINVISQTVGPNEGDTLFLLEDYQSEKAAASRAAVDEALRQKQLSSVGWKDITDNPYCPYPKLYPLTFFRTITASYCLNAKKTSLDLPTKDEYSSLAYDSFPVLSQSTKFNAGRLSYRQRIGRGGRIMIDRKSIVRYVHDSLLDPLVVDRHKYDNDDFDSEIEIDDMND</sequence>
<evidence type="ECO:0000313" key="12">
    <source>
        <dbReference type="EMBL" id="CCJ29037.1"/>
    </source>
</evidence>
<dbReference type="VEuPathDB" id="FungiDB:PNEJI1_002041"/>
<dbReference type="Proteomes" id="UP000010422">
    <property type="component" value="Unassembled WGS sequence"/>
</dbReference>
<evidence type="ECO:0000256" key="2">
    <source>
        <dbReference type="ARBA" id="ARBA00005003"/>
    </source>
</evidence>
<dbReference type="CDD" id="cd01561">
    <property type="entry name" value="CBS_like"/>
    <property type="match status" value="1"/>
</dbReference>
<evidence type="ECO:0000256" key="9">
    <source>
        <dbReference type="ARBA" id="ARBA00047490"/>
    </source>
</evidence>
<gene>
    <name evidence="12" type="ORF">PNEJI1_002041</name>
</gene>
<feature type="domain" description="Tryptophan synthase beta chain-like PALP" evidence="10">
    <location>
        <begin position="152"/>
        <end position="446"/>
    </location>
</feature>
<dbReference type="Pfam" id="PF00291">
    <property type="entry name" value="PALP"/>
    <property type="match status" value="1"/>
</dbReference>
<dbReference type="GO" id="GO:0005737">
    <property type="term" value="C:cytoplasm"/>
    <property type="evidence" value="ECO:0007669"/>
    <property type="project" value="InterPro"/>
</dbReference>
<evidence type="ECO:0000256" key="5">
    <source>
        <dbReference type="ARBA" id="ARBA00022898"/>
    </source>
</evidence>
<dbReference type="GO" id="GO:0006535">
    <property type="term" value="P:cysteine biosynthetic process from serine"/>
    <property type="evidence" value="ECO:0007669"/>
    <property type="project" value="InterPro"/>
</dbReference>
<comment type="cofactor">
    <cofactor evidence="1">
        <name>pyridoxal 5'-phosphate</name>
        <dbReference type="ChEBI" id="CHEBI:597326"/>
    </cofactor>
</comment>
<protein>
    <recommendedName>
        <fullName evidence="8">Cystathionine beta-synthase</fullName>
        <ecNumber evidence="4">4.2.1.22</ecNumber>
    </recommendedName>
</protein>
<evidence type="ECO:0000259" key="11">
    <source>
        <dbReference type="Pfam" id="PF10513"/>
    </source>
</evidence>
<accession>L0P9Z3</accession>
<dbReference type="STRING" id="1209962.L0P9Z3"/>
<dbReference type="Gene3D" id="3.40.50.1100">
    <property type="match status" value="2"/>
</dbReference>
<reference evidence="12 13" key="1">
    <citation type="journal article" date="2012" name="MBio">
        <title>De novo assembly of the Pneumocystis jirovecii genome from a single bronchoalveolar lavage fluid specimen from a patient.</title>
        <authorList>
            <person name="Cisse O.H."/>
            <person name="Pagni M."/>
            <person name="Hauser P.M."/>
        </authorList>
    </citation>
    <scope>NUCLEOTIDE SEQUENCE [LARGE SCALE GENOMIC DNA]</scope>
    <source>
        <strain evidence="12 13">SE8</strain>
    </source>
</reference>
<dbReference type="GO" id="GO:0004122">
    <property type="term" value="F:cystathionine beta-synthase activity"/>
    <property type="evidence" value="ECO:0007669"/>
    <property type="project" value="UniProtKB-EC"/>
</dbReference>
<dbReference type="EC" id="4.2.1.22" evidence="4"/>
<name>L0P9Z3_PNEJI</name>
<feature type="non-terminal residue" evidence="12">
    <location>
        <position position="1139"/>
    </location>
</feature>
<dbReference type="InterPro" id="IPR046342">
    <property type="entry name" value="CBS_dom_sf"/>
</dbReference>
<dbReference type="InterPro" id="IPR036052">
    <property type="entry name" value="TrpB-like_PALP_sf"/>
</dbReference>
<evidence type="ECO:0000256" key="4">
    <source>
        <dbReference type="ARBA" id="ARBA00012041"/>
    </source>
</evidence>
<proteinExistence type="inferred from homology"/>
<dbReference type="PROSITE" id="PS00901">
    <property type="entry name" value="CYS_SYNTHASE"/>
    <property type="match status" value="1"/>
</dbReference>
<dbReference type="InterPro" id="IPR001216">
    <property type="entry name" value="P-phosphate_BS"/>
</dbReference>
<keyword evidence="6" id="KW-0129">CBS domain</keyword>
<evidence type="ECO:0000256" key="6">
    <source>
        <dbReference type="ARBA" id="ARBA00023122"/>
    </source>
</evidence>
<dbReference type="Gene3D" id="3.10.580.10">
    <property type="entry name" value="CBS-domain"/>
    <property type="match status" value="1"/>
</dbReference>
<dbReference type="SUPFAM" id="SSF53686">
    <property type="entry name" value="Tryptophan synthase beta subunit-like PLP-dependent enzymes"/>
    <property type="match status" value="1"/>
</dbReference>
<dbReference type="InParanoid" id="L0P9Z3"/>
<comment type="pathway">
    <text evidence="2">Amino-acid biosynthesis; L-cysteine biosynthesis; L-cysteine from L-homocysteine and L-serine: step 1/2.</text>
</comment>
<dbReference type="InterPro" id="IPR019542">
    <property type="entry name" value="Enhancer_polycomb-like_N"/>
</dbReference>
<evidence type="ECO:0000256" key="3">
    <source>
        <dbReference type="ARBA" id="ARBA00007103"/>
    </source>
</evidence>
<dbReference type="NCBIfam" id="TIGR01137">
    <property type="entry name" value="cysta_beta"/>
    <property type="match status" value="1"/>
</dbReference>
<evidence type="ECO:0000313" key="13">
    <source>
        <dbReference type="Proteomes" id="UP000010422"/>
    </source>
</evidence>
<dbReference type="InterPro" id="IPR050214">
    <property type="entry name" value="Cys_Synth/Cystath_Beta-Synth"/>
</dbReference>
<keyword evidence="7" id="KW-0456">Lyase</keyword>
<feature type="domain" description="Enhancer of polycomb-like N-terminal" evidence="11">
    <location>
        <begin position="651"/>
        <end position="802"/>
    </location>
</feature>
<evidence type="ECO:0000256" key="7">
    <source>
        <dbReference type="ARBA" id="ARBA00023239"/>
    </source>
</evidence>
<dbReference type="Pfam" id="PF10513">
    <property type="entry name" value="EPL1"/>
    <property type="match status" value="1"/>
</dbReference>
<keyword evidence="5" id="KW-0663">Pyridoxal phosphate</keyword>
<dbReference type="GO" id="GO:0019343">
    <property type="term" value="P:cysteine biosynthetic process via cystathionine"/>
    <property type="evidence" value="ECO:0007669"/>
    <property type="project" value="InterPro"/>
</dbReference>
<dbReference type="InterPro" id="IPR001926">
    <property type="entry name" value="TrpB-like_PALP"/>
</dbReference>